<proteinExistence type="predicted"/>
<reference evidence="2" key="1">
    <citation type="journal article" date="2020" name="bioRxiv">
        <title>Hybrid origin of Populus tomentosa Carr. identified through genome sequencing and phylogenomic analysis.</title>
        <authorList>
            <person name="An X."/>
            <person name="Gao K."/>
            <person name="Chen Z."/>
            <person name="Li J."/>
            <person name="Yang X."/>
            <person name="Yang X."/>
            <person name="Zhou J."/>
            <person name="Guo T."/>
            <person name="Zhao T."/>
            <person name="Huang S."/>
            <person name="Miao D."/>
            <person name="Khan W.U."/>
            <person name="Rao P."/>
            <person name="Ye M."/>
            <person name="Lei B."/>
            <person name="Liao W."/>
            <person name="Wang J."/>
            <person name="Ji L."/>
            <person name="Li Y."/>
            <person name="Guo B."/>
            <person name="Mustafa N.S."/>
            <person name="Li S."/>
            <person name="Yun Q."/>
            <person name="Keller S.R."/>
            <person name="Mao J."/>
            <person name="Zhang R."/>
            <person name="Strauss S.H."/>
        </authorList>
    </citation>
    <scope>NUCLEOTIDE SEQUENCE</scope>
    <source>
        <strain evidence="2">GM15</strain>
        <tissue evidence="2">Leaf</tissue>
    </source>
</reference>
<comment type="caution">
    <text evidence="2">The sequence shown here is derived from an EMBL/GenBank/DDBJ whole genome shotgun (WGS) entry which is preliminary data.</text>
</comment>
<protein>
    <submittedName>
        <fullName evidence="2">Uncharacterized protein</fullName>
    </submittedName>
</protein>
<dbReference type="EMBL" id="JAAWWB010000029">
    <property type="protein sequence ID" value="KAG6747355.1"/>
    <property type="molecule type" value="Genomic_DNA"/>
</dbReference>
<sequence>MSYYNNQYQAPAGMYAPPPPPGSYNPPNHQVYPPPPQSYPPPVQGYPQGHYVAPPPMGYPMKNGPQYPQQPPPPPETKHRVVLPYVAAASWTCAFRDYE</sequence>
<gene>
    <name evidence="2" type="ORF">POTOM_049757</name>
</gene>
<keyword evidence="3" id="KW-1185">Reference proteome</keyword>
<organism evidence="2 3">
    <name type="scientific">Populus tomentosa</name>
    <name type="common">Chinese white poplar</name>
    <dbReference type="NCBI Taxonomy" id="118781"/>
    <lineage>
        <taxon>Eukaryota</taxon>
        <taxon>Viridiplantae</taxon>
        <taxon>Streptophyta</taxon>
        <taxon>Embryophyta</taxon>
        <taxon>Tracheophyta</taxon>
        <taxon>Spermatophyta</taxon>
        <taxon>Magnoliopsida</taxon>
        <taxon>eudicotyledons</taxon>
        <taxon>Gunneridae</taxon>
        <taxon>Pentapetalae</taxon>
        <taxon>rosids</taxon>
        <taxon>fabids</taxon>
        <taxon>Malpighiales</taxon>
        <taxon>Salicaceae</taxon>
        <taxon>Saliceae</taxon>
        <taxon>Populus</taxon>
    </lineage>
</organism>
<evidence type="ECO:0000313" key="2">
    <source>
        <dbReference type="EMBL" id="KAG6747355.1"/>
    </source>
</evidence>
<accession>A0A8X7YLK1</accession>
<evidence type="ECO:0000256" key="1">
    <source>
        <dbReference type="SAM" id="MobiDB-lite"/>
    </source>
</evidence>
<dbReference type="Proteomes" id="UP000886885">
    <property type="component" value="Chromosome 15A"/>
</dbReference>
<name>A0A8X7YLK1_POPTO</name>
<feature type="region of interest" description="Disordered" evidence="1">
    <location>
        <begin position="1"/>
        <end position="78"/>
    </location>
</feature>
<evidence type="ECO:0000313" key="3">
    <source>
        <dbReference type="Proteomes" id="UP000886885"/>
    </source>
</evidence>
<dbReference type="AlphaFoldDB" id="A0A8X7YLK1"/>
<feature type="compositionally biased region" description="Pro residues" evidence="1">
    <location>
        <begin position="32"/>
        <end position="44"/>
    </location>
</feature>